<evidence type="ECO:0000256" key="5">
    <source>
        <dbReference type="ARBA" id="ARBA00022989"/>
    </source>
</evidence>
<feature type="transmembrane region" description="Helical" evidence="10">
    <location>
        <begin position="333"/>
        <end position="352"/>
    </location>
</feature>
<evidence type="ECO:0000256" key="10">
    <source>
        <dbReference type="SAM" id="Phobius"/>
    </source>
</evidence>
<feature type="transmembrane region" description="Helical" evidence="10">
    <location>
        <begin position="183"/>
        <end position="203"/>
    </location>
</feature>
<feature type="transmembrane region" description="Helical" evidence="10">
    <location>
        <begin position="84"/>
        <end position="105"/>
    </location>
</feature>
<keyword evidence="2" id="KW-0813">Transport</keyword>
<sequence>MITTQLIINLLLILTVAWILGSLFSRFGLPVMLGELLAGVILGPPLLGLVTASPSLELMAEMGIFFVMFYTGMEMDARELLEHIWPSMAVAVGGFVVPFVLGYFVTRMFGGTVFQALFVGMGISVTAIAVQSIVLNSMRINKTSIGHIIIGAAIIDDILSLIALSVLLGLAKTGTVIVTDLGWIILKVIAFFGLTIILGHFVIPRFTKHLHDREGKGFTFAFATALVMAYFAELAGLHLIIGAFLAGQFVRKEIMDESIYLAIKDRFYGIAYGFLVPIFFVSLSFHLHFEMNVSFMLFTLALIFVAVASKLVGSGLGAALFRRNFWDSVVVGFGMNGRGAVEMVIAVVVINLSNELMKANTISEPLLTETQFSALILMAFITTLMAPLTLKWAAMRACQADEKATFCQLWENSLQEEKL</sequence>
<dbReference type="EMBL" id="JBHPBY010000068">
    <property type="protein sequence ID" value="MFC1849954.1"/>
    <property type="molecule type" value="Genomic_DNA"/>
</dbReference>
<keyword evidence="3" id="KW-0050">Antiport</keyword>
<feature type="transmembrane region" description="Helical" evidence="10">
    <location>
        <begin position="267"/>
        <end position="289"/>
    </location>
</feature>
<feature type="transmembrane region" description="Helical" evidence="10">
    <location>
        <begin position="145"/>
        <end position="171"/>
    </location>
</feature>
<evidence type="ECO:0000256" key="6">
    <source>
        <dbReference type="ARBA" id="ARBA00023053"/>
    </source>
</evidence>
<dbReference type="Gene3D" id="1.20.1530.20">
    <property type="match status" value="1"/>
</dbReference>
<keyword evidence="7" id="KW-0406">Ion transport</keyword>
<evidence type="ECO:0000256" key="1">
    <source>
        <dbReference type="ARBA" id="ARBA00004141"/>
    </source>
</evidence>
<feature type="transmembrane region" description="Helical" evidence="10">
    <location>
        <begin position="223"/>
        <end position="246"/>
    </location>
</feature>
<keyword evidence="13" id="KW-1185">Reference proteome</keyword>
<keyword evidence="5 10" id="KW-1133">Transmembrane helix</keyword>
<name>A0ABV6YUS6_UNCC1</name>
<accession>A0ABV6YUS6</accession>
<dbReference type="InterPro" id="IPR038770">
    <property type="entry name" value="Na+/solute_symporter_sf"/>
</dbReference>
<dbReference type="InterPro" id="IPR006153">
    <property type="entry name" value="Cation/H_exchanger_TM"/>
</dbReference>
<evidence type="ECO:0000259" key="11">
    <source>
        <dbReference type="Pfam" id="PF00999"/>
    </source>
</evidence>
<evidence type="ECO:0000256" key="4">
    <source>
        <dbReference type="ARBA" id="ARBA00022692"/>
    </source>
</evidence>
<feature type="transmembrane region" description="Helical" evidence="10">
    <location>
        <begin position="372"/>
        <end position="390"/>
    </location>
</feature>
<keyword evidence="8 10" id="KW-0472">Membrane</keyword>
<protein>
    <submittedName>
        <fullName evidence="12">Cation:proton antiporter</fullName>
    </submittedName>
</protein>
<keyword evidence="9" id="KW-0739">Sodium transport</keyword>
<keyword evidence="6" id="KW-0915">Sodium</keyword>
<proteinExistence type="predicted"/>
<evidence type="ECO:0000313" key="12">
    <source>
        <dbReference type="EMBL" id="MFC1849954.1"/>
    </source>
</evidence>
<evidence type="ECO:0000256" key="3">
    <source>
        <dbReference type="ARBA" id="ARBA00022449"/>
    </source>
</evidence>
<evidence type="ECO:0000256" key="2">
    <source>
        <dbReference type="ARBA" id="ARBA00022448"/>
    </source>
</evidence>
<evidence type="ECO:0000256" key="7">
    <source>
        <dbReference type="ARBA" id="ARBA00023065"/>
    </source>
</evidence>
<gene>
    <name evidence="12" type="ORF">ACFL27_07170</name>
</gene>
<comment type="subcellular location">
    <subcellularLocation>
        <location evidence="1">Membrane</location>
        <topology evidence="1">Multi-pass membrane protein</topology>
    </subcellularLocation>
</comment>
<organism evidence="12 13">
    <name type="scientific">candidate division CSSED10-310 bacterium</name>
    <dbReference type="NCBI Taxonomy" id="2855610"/>
    <lineage>
        <taxon>Bacteria</taxon>
        <taxon>Bacteria division CSSED10-310</taxon>
    </lineage>
</organism>
<evidence type="ECO:0000256" key="8">
    <source>
        <dbReference type="ARBA" id="ARBA00023136"/>
    </source>
</evidence>
<reference evidence="12 13" key="1">
    <citation type="submission" date="2024-09" db="EMBL/GenBank/DDBJ databases">
        <title>Laminarin stimulates single cell rates of sulfate reduction while oxygen inhibits transcriptomic activity in coastal marine sediment.</title>
        <authorList>
            <person name="Lindsay M."/>
            <person name="Orcutt B."/>
            <person name="Emerson D."/>
            <person name="Stepanauskas R."/>
            <person name="D'Angelo T."/>
        </authorList>
    </citation>
    <scope>NUCLEOTIDE SEQUENCE [LARGE SCALE GENOMIC DNA]</scope>
    <source>
        <strain evidence="12">SAG AM-311-K15</strain>
    </source>
</reference>
<comment type="caution">
    <text evidence="12">The sequence shown here is derived from an EMBL/GenBank/DDBJ whole genome shotgun (WGS) entry which is preliminary data.</text>
</comment>
<dbReference type="PANTHER" id="PTHR43562">
    <property type="entry name" value="NAPA-TYPE SODIUM/HYDROGEN ANTIPORTER"/>
    <property type="match status" value="1"/>
</dbReference>
<dbReference type="PANTHER" id="PTHR43562:SF3">
    <property type="entry name" value="SODIUM ION_PROTON EXCHANGER (EUROFUNG)"/>
    <property type="match status" value="1"/>
</dbReference>
<feature type="transmembrane region" description="Helical" evidence="10">
    <location>
        <begin position="6"/>
        <end position="25"/>
    </location>
</feature>
<dbReference type="Proteomes" id="UP001594351">
    <property type="component" value="Unassembled WGS sequence"/>
</dbReference>
<feature type="transmembrane region" description="Helical" evidence="10">
    <location>
        <begin position="112"/>
        <end position="133"/>
    </location>
</feature>
<dbReference type="Pfam" id="PF00999">
    <property type="entry name" value="Na_H_Exchanger"/>
    <property type="match status" value="1"/>
</dbReference>
<evidence type="ECO:0000256" key="9">
    <source>
        <dbReference type="ARBA" id="ARBA00023201"/>
    </source>
</evidence>
<feature type="domain" description="Cation/H+ exchanger transmembrane" evidence="11">
    <location>
        <begin position="13"/>
        <end position="394"/>
    </location>
</feature>
<keyword evidence="4 10" id="KW-0812">Transmembrane</keyword>
<feature type="transmembrane region" description="Helical" evidence="10">
    <location>
        <begin position="295"/>
        <end position="321"/>
    </location>
</feature>
<evidence type="ECO:0000313" key="13">
    <source>
        <dbReference type="Proteomes" id="UP001594351"/>
    </source>
</evidence>